<dbReference type="GO" id="GO:0034587">
    <property type="term" value="P:piRNA processing"/>
    <property type="evidence" value="ECO:0007669"/>
    <property type="project" value="TreeGrafter"/>
</dbReference>
<keyword evidence="9" id="KW-1185">Reference proteome</keyword>
<reference evidence="8" key="1">
    <citation type="submission" date="2025-08" db="UniProtKB">
        <authorList>
            <consortium name="Ensembl"/>
        </authorList>
    </citation>
    <scope>IDENTIFICATION</scope>
</reference>
<dbReference type="GO" id="GO:0002089">
    <property type="term" value="P:lens morphogenesis in camera-type eye"/>
    <property type="evidence" value="ECO:0007669"/>
    <property type="project" value="TreeGrafter"/>
</dbReference>
<dbReference type="Proteomes" id="UP000261380">
    <property type="component" value="Unplaced"/>
</dbReference>
<sequence length="414" mass="46432">FVPFSAGPPKDVLVPSKSQVLFILTLTFFMQTDLDQYDAELFQSRVKQLLEKCPSGVWMSKLSVKYSEMFMQKLHPQALIDLEKWSHICSVEKPFTSNRSDRLIYPLLSLDPPINPVININRSSPGPGPNPILTPRLPRRGSHTMSFDGDSKIRVSPNQSTPPLAPTWTALASTHTSPDRDVLPLLKATFSSPSSSASTPPSTPCPAVVSDDMREKIKELLSKSSQGLWADALPKCFKDPWQDLHKLEVLRGEMVLYYNQCGNTSTTMDIQKGRVYAAKFDKNWHRVQVKGVLSNGLVSVYDLDYGKHELVPRNLIQPLIEEFRQLPFQAIAAQLAGVAQRQWSEETSSLFRNHVERRALVAQVESVREASELKGELSARRLTVYLVDTSSEEKDVWIHSIMADIENELSSAAS</sequence>
<dbReference type="GO" id="GO:0070306">
    <property type="term" value="P:lens fiber cell differentiation"/>
    <property type="evidence" value="ECO:0007669"/>
    <property type="project" value="TreeGrafter"/>
</dbReference>
<evidence type="ECO:0000256" key="5">
    <source>
        <dbReference type="ARBA" id="ARBA00022871"/>
    </source>
</evidence>
<dbReference type="PANTHER" id="PTHR22948">
    <property type="entry name" value="TUDOR DOMAIN CONTAINING PROTEIN"/>
    <property type="match status" value="1"/>
</dbReference>
<evidence type="ECO:0000256" key="3">
    <source>
        <dbReference type="ARBA" id="ARBA00022737"/>
    </source>
</evidence>
<protein>
    <submittedName>
        <fullName evidence="8">Tudor domain containing 7 a</fullName>
    </submittedName>
</protein>
<comment type="subcellular location">
    <subcellularLocation>
        <location evidence="1">Cytoplasm</location>
    </subcellularLocation>
</comment>
<dbReference type="InterPro" id="IPR041966">
    <property type="entry name" value="LOTUS-like"/>
</dbReference>
<evidence type="ECO:0000256" key="2">
    <source>
        <dbReference type="ARBA" id="ARBA00022490"/>
    </source>
</evidence>
<evidence type="ECO:0000256" key="6">
    <source>
        <dbReference type="SAM" id="MobiDB-lite"/>
    </source>
</evidence>
<evidence type="ECO:0000256" key="1">
    <source>
        <dbReference type="ARBA" id="ARBA00004496"/>
    </source>
</evidence>
<dbReference type="InterPro" id="IPR025605">
    <property type="entry name" value="OST-HTH/LOTUS_dom"/>
</dbReference>
<dbReference type="InterPro" id="IPR002999">
    <property type="entry name" value="Tudor"/>
</dbReference>
<dbReference type="Pfam" id="PF00567">
    <property type="entry name" value="TUDOR"/>
    <property type="match status" value="1"/>
</dbReference>
<proteinExistence type="predicted"/>
<dbReference type="GO" id="GO:0030719">
    <property type="term" value="P:P granule organization"/>
    <property type="evidence" value="ECO:0007669"/>
    <property type="project" value="TreeGrafter"/>
</dbReference>
<dbReference type="GO" id="GO:0043186">
    <property type="term" value="C:P granule"/>
    <property type="evidence" value="ECO:0007669"/>
    <property type="project" value="TreeGrafter"/>
</dbReference>
<reference evidence="8" key="2">
    <citation type="submission" date="2025-09" db="UniProtKB">
        <authorList>
            <consortium name="Ensembl"/>
        </authorList>
    </citation>
    <scope>IDENTIFICATION</scope>
</reference>
<accession>A0A3B5M6E0</accession>
<dbReference type="InterPro" id="IPR035437">
    <property type="entry name" value="SNase_OB-fold_sf"/>
</dbReference>
<evidence type="ECO:0000256" key="4">
    <source>
        <dbReference type="ARBA" id="ARBA00022782"/>
    </source>
</evidence>
<evidence type="ECO:0000313" key="9">
    <source>
        <dbReference type="Proteomes" id="UP000261380"/>
    </source>
</evidence>
<evidence type="ECO:0000313" key="8">
    <source>
        <dbReference type="Ensembl" id="ENSXCOP00000019778.1"/>
    </source>
</evidence>
<keyword evidence="2" id="KW-0963">Cytoplasm</keyword>
<keyword evidence="3" id="KW-0677">Repeat</keyword>
<organism evidence="8 9">
    <name type="scientific">Xiphophorus couchianus</name>
    <name type="common">Monterrey platyfish</name>
    <dbReference type="NCBI Taxonomy" id="32473"/>
    <lineage>
        <taxon>Eukaryota</taxon>
        <taxon>Metazoa</taxon>
        <taxon>Chordata</taxon>
        <taxon>Craniata</taxon>
        <taxon>Vertebrata</taxon>
        <taxon>Euteleostomi</taxon>
        <taxon>Actinopterygii</taxon>
        <taxon>Neopterygii</taxon>
        <taxon>Teleostei</taxon>
        <taxon>Neoteleostei</taxon>
        <taxon>Acanthomorphata</taxon>
        <taxon>Ovalentaria</taxon>
        <taxon>Atherinomorphae</taxon>
        <taxon>Cyprinodontiformes</taxon>
        <taxon>Poeciliidae</taxon>
        <taxon>Poeciliinae</taxon>
        <taxon>Xiphophorus</taxon>
    </lineage>
</organism>
<dbReference type="Gene3D" id="2.40.50.90">
    <property type="match status" value="1"/>
</dbReference>
<evidence type="ECO:0000259" key="7">
    <source>
        <dbReference type="PROSITE" id="PS51644"/>
    </source>
</evidence>
<dbReference type="AlphaFoldDB" id="A0A3B5M6E0"/>
<dbReference type="PANTHER" id="PTHR22948:SF14">
    <property type="entry name" value="TUDOR DOMAIN-CONTAINING PROTEIN 7"/>
    <property type="match status" value="1"/>
</dbReference>
<keyword evidence="5" id="KW-0744">Spermatogenesis</keyword>
<dbReference type="GO" id="GO:0007283">
    <property type="term" value="P:spermatogenesis"/>
    <property type="evidence" value="ECO:0007669"/>
    <property type="project" value="UniProtKB-KW"/>
</dbReference>
<dbReference type="PROSITE" id="PS51644">
    <property type="entry name" value="HTH_OST"/>
    <property type="match status" value="1"/>
</dbReference>
<dbReference type="Ensembl" id="ENSXCOT00000020024.1">
    <property type="protein sequence ID" value="ENSXCOP00000019778.1"/>
    <property type="gene ID" value="ENSXCOG00000014820.1"/>
</dbReference>
<dbReference type="SUPFAM" id="SSF63748">
    <property type="entry name" value="Tudor/PWWP/MBT"/>
    <property type="match status" value="1"/>
</dbReference>
<keyword evidence="4" id="KW-0221">Differentiation</keyword>
<feature type="domain" description="HTH OST-type" evidence="7">
    <location>
        <begin position="38"/>
        <end position="108"/>
    </location>
</feature>
<feature type="region of interest" description="Disordered" evidence="6">
    <location>
        <begin position="119"/>
        <end position="140"/>
    </location>
</feature>
<name>A0A3B5M6E0_9TELE</name>
<dbReference type="Gene3D" id="2.30.30.140">
    <property type="match status" value="1"/>
</dbReference>
<dbReference type="SMART" id="SM00333">
    <property type="entry name" value="TUDOR"/>
    <property type="match status" value="1"/>
</dbReference>
<dbReference type="GeneTree" id="ENSGT00890000139482"/>
<dbReference type="InterPro" id="IPR050621">
    <property type="entry name" value="Tudor_domain_containing"/>
</dbReference>
<dbReference type="Gene3D" id="3.30.420.610">
    <property type="entry name" value="LOTUS domain-like"/>
    <property type="match status" value="2"/>
</dbReference>